<comment type="cofactor">
    <cofactor evidence="1">
        <name>Fe cation</name>
        <dbReference type="ChEBI" id="CHEBI:24875"/>
    </cofactor>
</comment>
<dbReference type="EnsemblMetazoa" id="XM_028658775.1">
    <property type="protein sequence ID" value="XP_028514576.1"/>
    <property type="gene ID" value="LOC110238009"/>
</dbReference>
<dbReference type="PANTHER" id="PTHR20883">
    <property type="entry name" value="PHYTANOYL-COA DIOXYGENASE DOMAIN CONTAINING 1"/>
    <property type="match status" value="1"/>
</dbReference>
<reference evidence="2" key="1">
    <citation type="submission" date="2022-11" db="UniProtKB">
        <authorList>
            <consortium name="EnsemblMetazoa"/>
        </authorList>
    </citation>
    <scope>IDENTIFICATION</scope>
</reference>
<sequence length="224" mass="25416">FPIFEETVRDNKLLDYVEDLIGPNIRHIRQEKVNLKLPKGTRFPVKWHQDWAFYPHTNQKMLMACVSIDDTTRENGCLQVIPKSHKGPLFSHFKDGEFSAAINDELFDPSSTVHLEVPSGGVSLHHALTVHGSAPNNTNQKRRLLVFLYCNTDAWPLLGVTSMEYGNIGPVDWDRFTSTIVRGEATLFPKMESVQVCLPVPFDKPGYVFEEKVPITSSHEDPKN</sequence>
<dbReference type="GeneID" id="110238009"/>
<dbReference type="RefSeq" id="XP_028514576.1">
    <property type="nucleotide sequence ID" value="XM_028658775.1"/>
</dbReference>
<dbReference type="Gene3D" id="2.60.120.620">
    <property type="entry name" value="q2cbj1_9rhob like domain"/>
    <property type="match status" value="1"/>
</dbReference>
<keyword evidence="3" id="KW-1185">Reference proteome</keyword>
<dbReference type="AlphaFoldDB" id="A0A913YJQ8"/>
<evidence type="ECO:0008006" key="4">
    <source>
        <dbReference type="Google" id="ProtNLM"/>
    </source>
</evidence>
<accession>A0A913YJQ8</accession>
<evidence type="ECO:0000313" key="3">
    <source>
        <dbReference type="Proteomes" id="UP000887567"/>
    </source>
</evidence>
<dbReference type="InterPro" id="IPR008775">
    <property type="entry name" value="Phytyl_CoA_dOase-like"/>
</dbReference>
<dbReference type="PANTHER" id="PTHR20883:SF46">
    <property type="entry name" value="PHYTANOYL-COA HYDROXYLASE"/>
    <property type="match status" value="1"/>
</dbReference>
<dbReference type="Pfam" id="PF05721">
    <property type="entry name" value="PhyH"/>
    <property type="match status" value="1"/>
</dbReference>
<dbReference type="KEGG" id="epa:110238009"/>
<dbReference type="OrthoDB" id="445007at2759"/>
<evidence type="ECO:0000313" key="2">
    <source>
        <dbReference type="EnsemblMetazoa" id="XP_028514576.1"/>
    </source>
</evidence>
<dbReference type="SUPFAM" id="SSF51197">
    <property type="entry name" value="Clavaminate synthase-like"/>
    <property type="match status" value="1"/>
</dbReference>
<name>A0A913YJQ8_EXADI</name>
<evidence type="ECO:0000256" key="1">
    <source>
        <dbReference type="ARBA" id="ARBA00001962"/>
    </source>
</evidence>
<protein>
    <recommendedName>
        <fullName evidence="4">Phytanoyl-CoA dioxygenase</fullName>
    </recommendedName>
</protein>
<dbReference type="Proteomes" id="UP000887567">
    <property type="component" value="Unplaced"/>
</dbReference>
<organism evidence="2 3">
    <name type="scientific">Exaiptasia diaphana</name>
    <name type="common">Tropical sea anemone</name>
    <name type="synonym">Aiptasia pulchella</name>
    <dbReference type="NCBI Taxonomy" id="2652724"/>
    <lineage>
        <taxon>Eukaryota</taxon>
        <taxon>Metazoa</taxon>
        <taxon>Cnidaria</taxon>
        <taxon>Anthozoa</taxon>
        <taxon>Hexacorallia</taxon>
        <taxon>Actiniaria</taxon>
        <taxon>Aiptasiidae</taxon>
        <taxon>Exaiptasia</taxon>
    </lineage>
</organism>
<proteinExistence type="predicted"/>
<dbReference type="OMA" id="RWHQDWA"/>